<keyword evidence="4" id="KW-1185">Reference proteome</keyword>
<proteinExistence type="inferred from homology"/>
<dbReference type="InterPro" id="IPR005618">
    <property type="entry name" value="OMPW"/>
</dbReference>
<dbReference type="PANTHER" id="PTHR36920:SF1">
    <property type="entry name" value="OUTER MEMBRANE PROTEIN W"/>
    <property type="match status" value="1"/>
</dbReference>
<protein>
    <submittedName>
        <fullName evidence="3">Outer membrane protein</fullName>
    </submittedName>
</protein>
<feature type="signal peptide" evidence="2">
    <location>
        <begin position="1"/>
        <end position="22"/>
    </location>
</feature>
<dbReference type="RefSeq" id="WP_184033331.1">
    <property type="nucleotide sequence ID" value="NZ_BAABAR010000007.1"/>
</dbReference>
<organism evidence="3 4">
    <name type="scientific">Sphingomonas endophytica</name>
    <dbReference type="NCBI Taxonomy" id="869719"/>
    <lineage>
        <taxon>Bacteria</taxon>
        <taxon>Pseudomonadati</taxon>
        <taxon>Pseudomonadota</taxon>
        <taxon>Alphaproteobacteria</taxon>
        <taxon>Sphingomonadales</taxon>
        <taxon>Sphingomonadaceae</taxon>
        <taxon>Sphingomonas</taxon>
    </lineage>
</organism>
<name>A0ABR6N240_9SPHN</name>
<accession>A0ABR6N240</accession>
<gene>
    <name evidence="3" type="ORF">FHS97_000757</name>
</gene>
<dbReference type="PANTHER" id="PTHR36920">
    <property type="match status" value="1"/>
</dbReference>
<dbReference type="InterPro" id="IPR011250">
    <property type="entry name" value="OMP/PagP_B-barrel"/>
</dbReference>
<feature type="chain" id="PRO_5046973285" evidence="2">
    <location>
        <begin position="23"/>
        <end position="216"/>
    </location>
</feature>
<comment type="caution">
    <text evidence="3">The sequence shown here is derived from an EMBL/GenBank/DDBJ whole genome shotgun (WGS) entry which is preliminary data.</text>
</comment>
<dbReference type="SUPFAM" id="SSF56925">
    <property type="entry name" value="OMPA-like"/>
    <property type="match status" value="1"/>
</dbReference>
<dbReference type="Proteomes" id="UP000560131">
    <property type="component" value="Unassembled WGS sequence"/>
</dbReference>
<evidence type="ECO:0000313" key="3">
    <source>
        <dbReference type="EMBL" id="MBB5724849.1"/>
    </source>
</evidence>
<dbReference type="Pfam" id="PF03922">
    <property type="entry name" value="OmpW"/>
    <property type="match status" value="1"/>
</dbReference>
<keyword evidence="2" id="KW-0732">Signal</keyword>
<evidence type="ECO:0000313" key="4">
    <source>
        <dbReference type="Proteomes" id="UP000560131"/>
    </source>
</evidence>
<dbReference type="EMBL" id="JACIJN010000002">
    <property type="protein sequence ID" value="MBB5724849.1"/>
    <property type="molecule type" value="Genomic_DNA"/>
</dbReference>
<dbReference type="Gene3D" id="2.40.160.20">
    <property type="match status" value="1"/>
</dbReference>
<comment type="similarity">
    <text evidence="1">Belongs to the OmpW/AlkL family.</text>
</comment>
<reference evidence="3 4" key="1">
    <citation type="submission" date="2020-08" db="EMBL/GenBank/DDBJ databases">
        <title>Genomic Encyclopedia of Type Strains, Phase IV (KMG-IV): sequencing the most valuable type-strain genomes for metagenomic binning, comparative biology and taxonomic classification.</title>
        <authorList>
            <person name="Goeker M."/>
        </authorList>
    </citation>
    <scope>NUCLEOTIDE SEQUENCE [LARGE SCALE GENOMIC DNA]</scope>
    <source>
        <strain evidence="3 4">DSM 101535</strain>
    </source>
</reference>
<evidence type="ECO:0000256" key="1">
    <source>
        <dbReference type="ARBA" id="ARBA00009330"/>
    </source>
</evidence>
<sequence length="216" mass="22914">MRPTIKMLLAAMLTATPGLASAQAANRAAWLINVGVTRLAMVDKAEVTLAGQRLASAGVKSDPQWVPSLNVTRFVKFDLGLNLSTGLPPTIKYRGAGVLATAGPLLDVRYAAPAVTLVWSPLRARVITPYVGAGVTYMHVVATRDRGMADATVDDDVAPVLQAGLSLFPHHRWGVFADVKKAYVRTVARGTVAGYPSSTRLQMDPTVLQAGVALRL</sequence>
<evidence type="ECO:0000256" key="2">
    <source>
        <dbReference type="SAM" id="SignalP"/>
    </source>
</evidence>